<evidence type="ECO:0000313" key="4">
    <source>
        <dbReference type="Proteomes" id="UP000196560"/>
    </source>
</evidence>
<comment type="caution">
    <text evidence="3">The sequence shown here is derived from an EMBL/GenBank/DDBJ whole genome shotgun (WGS) entry which is preliminary data.</text>
</comment>
<dbReference type="eggNOG" id="COG0657">
    <property type="taxonomic scope" value="Bacteria"/>
</dbReference>
<dbReference type="RefSeq" id="WP_087186307.1">
    <property type="nucleotide sequence ID" value="NZ_NFHO01000005.1"/>
</dbReference>
<evidence type="ECO:0000256" key="1">
    <source>
        <dbReference type="ARBA" id="ARBA00022801"/>
    </source>
</evidence>
<protein>
    <recommendedName>
        <fullName evidence="2">Alpha/beta hydrolase fold-3 domain-containing protein</fullName>
    </recommendedName>
</protein>
<organism evidence="3 4">
    <name type="scientific">Enorma massiliensis</name>
    <dbReference type="NCBI Taxonomy" id="1472761"/>
    <lineage>
        <taxon>Bacteria</taxon>
        <taxon>Bacillati</taxon>
        <taxon>Actinomycetota</taxon>
        <taxon>Coriobacteriia</taxon>
        <taxon>Coriobacteriales</taxon>
        <taxon>Coriobacteriaceae</taxon>
        <taxon>Enorma</taxon>
    </lineage>
</organism>
<dbReference type="Gene3D" id="3.40.50.1820">
    <property type="entry name" value="alpha/beta hydrolase"/>
    <property type="match status" value="1"/>
</dbReference>
<dbReference type="AlphaFoldDB" id="A0A1Y3U710"/>
<dbReference type="PANTHER" id="PTHR48081">
    <property type="entry name" value="AB HYDROLASE SUPERFAMILY PROTEIN C4A8.06C"/>
    <property type="match status" value="1"/>
</dbReference>
<dbReference type="InterPro" id="IPR050300">
    <property type="entry name" value="GDXG_lipolytic_enzyme"/>
</dbReference>
<keyword evidence="4" id="KW-1185">Reference proteome</keyword>
<sequence>MACPVTVYCPTASNDARRIVFYLHGGGLVYGERDDLPSPYVRSITDAGSTLVCADYPLAPETALPDIVDALYETWRTEVAEPIERGDCIDYLLFGRSAGAYLALLLAREIRLRGQDLPQPAGIMSFYGYYNLGEPWVSEPASAYLALPEVSLGEVERIVERGGAPTSGPKALRYALYVYARQHEGAWLALMGLDGATPERSVSSWSLSADDLATLPPLFIAASTGDEDVPYRVSKQLSRQAAHAHMKSAYYLPHDFDRDVTNPAGMEAYQAAIAWMDALNTR</sequence>
<dbReference type="InterPro" id="IPR029058">
    <property type="entry name" value="AB_hydrolase_fold"/>
</dbReference>
<dbReference type="Proteomes" id="UP000196560">
    <property type="component" value="Unassembled WGS sequence"/>
</dbReference>
<dbReference type="EMBL" id="NFHO01000005">
    <property type="protein sequence ID" value="OUN42998.1"/>
    <property type="molecule type" value="Genomic_DNA"/>
</dbReference>
<evidence type="ECO:0000259" key="2">
    <source>
        <dbReference type="Pfam" id="PF07859"/>
    </source>
</evidence>
<dbReference type="PANTHER" id="PTHR48081:SF3">
    <property type="entry name" value="ALPHA_BETA HYDROLASE FOLD-3 DOMAIN-CONTAINING PROTEIN"/>
    <property type="match status" value="1"/>
</dbReference>
<dbReference type="GO" id="GO:0016787">
    <property type="term" value="F:hydrolase activity"/>
    <property type="evidence" value="ECO:0007669"/>
    <property type="project" value="UniProtKB-KW"/>
</dbReference>
<name>A0A1Y3U710_9ACTN</name>
<evidence type="ECO:0000313" key="3">
    <source>
        <dbReference type="EMBL" id="OUN42998.1"/>
    </source>
</evidence>
<gene>
    <name evidence="3" type="ORF">B5G21_05155</name>
</gene>
<dbReference type="SUPFAM" id="SSF53474">
    <property type="entry name" value="alpha/beta-Hydrolases"/>
    <property type="match status" value="1"/>
</dbReference>
<dbReference type="InterPro" id="IPR013094">
    <property type="entry name" value="AB_hydrolase_3"/>
</dbReference>
<feature type="domain" description="Alpha/beta hydrolase fold-3" evidence="2">
    <location>
        <begin position="20"/>
        <end position="134"/>
    </location>
</feature>
<accession>A0A1Y3U710</accession>
<proteinExistence type="predicted"/>
<dbReference type="STRING" id="1118060.GCA_000311845_01403"/>
<reference evidence="4" key="1">
    <citation type="submission" date="2017-04" db="EMBL/GenBank/DDBJ databases">
        <title>Function of individual gut microbiota members based on whole genome sequencing of pure cultures obtained from chicken caecum.</title>
        <authorList>
            <person name="Medvecky M."/>
            <person name="Cejkova D."/>
            <person name="Polansky O."/>
            <person name="Karasova D."/>
            <person name="Kubasova T."/>
            <person name="Cizek A."/>
            <person name="Rychlik I."/>
        </authorList>
    </citation>
    <scope>NUCLEOTIDE SEQUENCE [LARGE SCALE GENOMIC DNA]</scope>
    <source>
        <strain evidence="4">An70</strain>
    </source>
</reference>
<keyword evidence="1" id="KW-0378">Hydrolase</keyword>
<dbReference type="Pfam" id="PF07859">
    <property type="entry name" value="Abhydrolase_3"/>
    <property type="match status" value="1"/>
</dbReference>